<evidence type="ECO:0000313" key="1">
    <source>
        <dbReference type="EMBL" id="PTQ59306.1"/>
    </source>
</evidence>
<dbReference type="Proteomes" id="UP000244189">
    <property type="component" value="Unassembled WGS sequence"/>
</dbReference>
<protein>
    <recommendedName>
        <fullName evidence="3">Response regulatory domain-containing protein</fullName>
    </recommendedName>
</protein>
<evidence type="ECO:0000313" key="2">
    <source>
        <dbReference type="Proteomes" id="UP000244189"/>
    </source>
</evidence>
<comment type="caution">
    <text evidence="1">The sequence shown here is derived from an EMBL/GenBank/DDBJ whole genome shotgun (WGS) entry which is preliminary data.</text>
</comment>
<gene>
    <name evidence="1" type="ORF">C8J26_3048</name>
</gene>
<name>A0A2T5GJ07_9SPHN</name>
<accession>A0A2T5GJ07</accession>
<reference evidence="1 2" key="1">
    <citation type="submission" date="2018-04" db="EMBL/GenBank/DDBJ databases">
        <title>Genomic Encyclopedia of Type Strains, Phase III (KMG-III): the genomes of soil and plant-associated and newly described type strains.</title>
        <authorList>
            <person name="Whitman W."/>
        </authorList>
    </citation>
    <scope>NUCLEOTIDE SEQUENCE [LARGE SCALE GENOMIC DNA]</scope>
    <source>
        <strain evidence="1 2">MA101b</strain>
    </source>
</reference>
<keyword evidence="2" id="KW-1185">Reference proteome</keyword>
<evidence type="ECO:0008006" key="3">
    <source>
        <dbReference type="Google" id="ProtNLM"/>
    </source>
</evidence>
<proteinExistence type="predicted"/>
<sequence>MRRPLILAIVDPGLRSILAAYLTMAGETPISTADHLDPTLDATLRDRAILVIEEPLIASAPRDWTETLRDQCWTGFVIIIAHTLHESVPENEGVALVDRHSAPAAIPPIIQRWRSQPAL</sequence>
<dbReference type="EMBL" id="QAOG01000005">
    <property type="protein sequence ID" value="PTQ59306.1"/>
    <property type="molecule type" value="Genomic_DNA"/>
</dbReference>
<organism evidence="1 2">
    <name type="scientific">Sphingomonas aurantiaca</name>
    <dbReference type="NCBI Taxonomy" id="185949"/>
    <lineage>
        <taxon>Bacteria</taxon>
        <taxon>Pseudomonadati</taxon>
        <taxon>Pseudomonadota</taxon>
        <taxon>Alphaproteobacteria</taxon>
        <taxon>Sphingomonadales</taxon>
        <taxon>Sphingomonadaceae</taxon>
        <taxon>Sphingomonas</taxon>
    </lineage>
</organism>
<dbReference type="AlphaFoldDB" id="A0A2T5GJ07"/>